<reference evidence="1" key="1">
    <citation type="submission" date="2022-12" db="EMBL/GenBank/DDBJ databases">
        <title>New Phytohabitans aurantiacus sp. RD004123 nov., an actinomycete isolated from soil.</title>
        <authorList>
            <person name="Triningsih D.W."/>
            <person name="Harunari E."/>
            <person name="Igarashi Y."/>
        </authorList>
    </citation>
    <scope>NUCLEOTIDE SEQUENCE</scope>
    <source>
        <strain evidence="1">RD004123</strain>
    </source>
</reference>
<dbReference type="Proteomes" id="UP001144280">
    <property type="component" value="Unassembled WGS sequence"/>
</dbReference>
<comment type="caution">
    <text evidence="1">The sequence shown here is derived from an EMBL/GenBank/DDBJ whole genome shotgun (WGS) entry which is preliminary data.</text>
</comment>
<evidence type="ECO:0008006" key="3">
    <source>
        <dbReference type="Google" id="ProtNLM"/>
    </source>
</evidence>
<evidence type="ECO:0000313" key="1">
    <source>
        <dbReference type="EMBL" id="GLI02095.1"/>
    </source>
</evidence>
<accession>A0ABQ5R6T7</accession>
<gene>
    <name evidence="1" type="ORF">Pa4123_73730</name>
</gene>
<sequence>MEWRVFRGSDAVREGLLSEHQLRNSAWAHLCHDIYADARLKLDHKLLCQAYALRLPAPVVFAGPSAAHLHGVPHAATYTDDVHVIVPPNMRLAHRRGLHSHALALTPEEKTLASGLHATSGPRTAWDCAVWLELGSAVAIVDSLLALRAATRDELTDLATQYLDKPWTSRVRRVFDLSDGLSGSPAESHLRIGLITAGLPRPLVRYPVELATGRVIRPRLSWPRYKLAVEYESREARNLDVVHRKQRGHLISAGWTVLTVTSPRAHRDFTGVAREIRRVLTALGWR</sequence>
<organism evidence="1 2">
    <name type="scientific">Phytohabitans aurantiacus</name>
    <dbReference type="NCBI Taxonomy" id="3016789"/>
    <lineage>
        <taxon>Bacteria</taxon>
        <taxon>Bacillati</taxon>
        <taxon>Actinomycetota</taxon>
        <taxon>Actinomycetes</taxon>
        <taxon>Micromonosporales</taxon>
        <taxon>Micromonosporaceae</taxon>
    </lineage>
</organism>
<keyword evidence="2" id="KW-1185">Reference proteome</keyword>
<name>A0ABQ5R6T7_9ACTN</name>
<protein>
    <recommendedName>
        <fullName evidence="3">DUF559 domain-containing protein</fullName>
    </recommendedName>
</protein>
<dbReference type="EMBL" id="BSDI01000054">
    <property type="protein sequence ID" value="GLI02095.1"/>
    <property type="molecule type" value="Genomic_DNA"/>
</dbReference>
<proteinExistence type="predicted"/>
<evidence type="ECO:0000313" key="2">
    <source>
        <dbReference type="Proteomes" id="UP001144280"/>
    </source>
</evidence>